<dbReference type="EMBL" id="BOQP01000040">
    <property type="protein sequence ID" value="GIM79907.1"/>
    <property type="molecule type" value="Genomic_DNA"/>
</dbReference>
<dbReference type="InterPro" id="IPR008969">
    <property type="entry name" value="CarboxyPept-like_regulatory"/>
</dbReference>
<comment type="caution">
    <text evidence="2">The sequence shown here is derived from an EMBL/GenBank/DDBJ whole genome shotgun (WGS) entry which is preliminary data.</text>
</comment>
<reference evidence="2" key="1">
    <citation type="submission" date="2021-03" db="EMBL/GenBank/DDBJ databases">
        <title>Whole genome shotgun sequence of Actinoplanes consettensis NBRC 14913.</title>
        <authorList>
            <person name="Komaki H."/>
            <person name="Tamura T."/>
        </authorList>
    </citation>
    <scope>NUCLEOTIDE SEQUENCE</scope>
    <source>
        <strain evidence="2">NBRC 14913</strain>
    </source>
</reference>
<dbReference type="SUPFAM" id="SSF49464">
    <property type="entry name" value="Carboxypeptidase regulatory domain-like"/>
    <property type="match status" value="2"/>
</dbReference>
<dbReference type="RefSeq" id="WP_213001282.1">
    <property type="nucleotide sequence ID" value="NZ_BAAATW010000030.1"/>
</dbReference>
<evidence type="ECO:0000313" key="2">
    <source>
        <dbReference type="EMBL" id="GIM79907.1"/>
    </source>
</evidence>
<keyword evidence="3" id="KW-1185">Reference proteome</keyword>
<proteinExistence type="predicted"/>
<sequence length="226" mass="23645">MRTFAPAATLAATVALTITAGPALAATPDHSSVTVTGTITGRILGPDGTPAANTDIYATNISTAAQHTARTSANGTYRLRVQADQTFIVSYAVGRYFEYVPHTFRSDEATEYFVPARRTIRVDDRAIALAGITGRLTGAAGAPAAGVTVRVTNVDTANEAETTTLQDGTYDLSGQLPPGVYKVSFTADGRTQYAHQAADWNSAADITLTSGTTSVVDDQLLWDPAS</sequence>
<dbReference type="AlphaFoldDB" id="A0A919SYW6"/>
<protein>
    <recommendedName>
        <fullName evidence="4">Alpha-amylase</fullName>
    </recommendedName>
</protein>
<feature type="chain" id="PRO_5036812261" description="Alpha-amylase" evidence="1">
    <location>
        <begin position="26"/>
        <end position="226"/>
    </location>
</feature>
<dbReference type="Proteomes" id="UP000680865">
    <property type="component" value="Unassembled WGS sequence"/>
</dbReference>
<accession>A0A919SYW6</accession>
<evidence type="ECO:0000313" key="3">
    <source>
        <dbReference type="Proteomes" id="UP000680865"/>
    </source>
</evidence>
<name>A0A919SYW6_9ACTN</name>
<dbReference type="Pfam" id="PF13620">
    <property type="entry name" value="CarboxypepD_reg"/>
    <property type="match status" value="2"/>
</dbReference>
<dbReference type="Gene3D" id="2.60.40.1120">
    <property type="entry name" value="Carboxypeptidase-like, regulatory domain"/>
    <property type="match status" value="1"/>
</dbReference>
<feature type="signal peptide" evidence="1">
    <location>
        <begin position="1"/>
        <end position="25"/>
    </location>
</feature>
<evidence type="ECO:0008006" key="4">
    <source>
        <dbReference type="Google" id="ProtNLM"/>
    </source>
</evidence>
<gene>
    <name evidence="2" type="ORF">Aco04nite_67930</name>
</gene>
<evidence type="ECO:0000256" key="1">
    <source>
        <dbReference type="SAM" id="SignalP"/>
    </source>
</evidence>
<keyword evidence="1" id="KW-0732">Signal</keyword>
<organism evidence="2 3">
    <name type="scientific">Winogradskya consettensis</name>
    <dbReference type="NCBI Taxonomy" id="113560"/>
    <lineage>
        <taxon>Bacteria</taxon>
        <taxon>Bacillati</taxon>
        <taxon>Actinomycetota</taxon>
        <taxon>Actinomycetes</taxon>
        <taxon>Micromonosporales</taxon>
        <taxon>Micromonosporaceae</taxon>
        <taxon>Winogradskya</taxon>
    </lineage>
</organism>